<feature type="region of interest" description="Disordered" evidence="14">
    <location>
        <begin position="272"/>
        <end position="352"/>
    </location>
</feature>
<evidence type="ECO:0000259" key="15">
    <source>
        <dbReference type="Pfam" id="PF08704"/>
    </source>
</evidence>
<dbReference type="EC" id="2.1.1.220" evidence="2"/>
<feature type="compositionally biased region" description="Polar residues" evidence="14">
    <location>
        <begin position="311"/>
        <end position="321"/>
    </location>
</feature>
<comment type="subunit">
    <text evidence="11">Heterotetramer; composed of two copies of TRM6 and two copies of TRM61.</text>
</comment>
<evidence type="ECO:0000256" key="9">
    <source>
        <dbReference type="ARBA" id="ARBA00033309"/>
    </source>
</evidence>
<evidence type="ECO:0000313" key="17">
    <source>
        <dbReference type="Proteomes" id="UP001165120"/>
    </source>
</evidence>
<feature type="compositionally biased region" description="Basic and acidic residues" evidence="14">
    <location>
        <begin position="322"/>
        <end position="338"/>
    </location>
</feature>
<name>A0A9W6W797_CANBO</name>
<dbReference type="PANTHER" id="PTHR12133:SF2">
    <property type="entry name" value="TRNA (ADENINE(58)-N(1))-METHYLTRANSFERASE CATALYTIC SUBUNIT TRMT61A"/>
    <property type="match status" value="1"/>
</dbReference>
<evidence type="ECO:0000256" key="3">
    <source>
        <dbReference type="ARBA" id="ARBA00015963"/>
    </source>
</evidence>
<evidence type="ECO:0000256" key="5">
    <source>
        <dbReference type="ARBA" id="ARBA00022679"/>
    </source>
</evidence>
<evidence type="ECO:0000256" key="6">
    <source>
        <dbReference type="ARBA" id="ARBA00022691"/>
    </source>
</evidence>
<dbReference type="InterPro" id="IPR014816">
    <property type="entry name" value="tRNA_MeTrfase_Gcd14"/>
</dbReference>
<keyword evidence="4" id="KW-0489">Methyltransferase</keyword>
<dbReference type="InterPro" id="IPR049470">
    <property type="entry name" value="TRM61_C"/>
</dbReference>
<dbReference type="Gene3D" id="3.10.330.20">
    <property type="match status" value="1"/>
</dbReference>
<evidence type="ECO:0000256" key="8">
    <source>
        <dbReference type="ARBA" id="ARBA00023242"/>
    </source>
</evidence>
<evidence type="ECO:0000256" key="11">
    <source>
        <dbReference type="ARBA" id="ARBA00063447"/>
    </source>
</evidence>
<sequence length="400" mass="45137">MAFLDFKKTIEEGDIALAFIGRDQIKSVVITKGQSVNTRYGVFPHESMIGLPYGSQITSSSGYGFIHILAPTPELWTVSLPHRTQIVYTPDSSYIIQRLNVTAGSRVIEAGTGSGSFSHSFARTVGHKGKLFTYEFHEQRYEQAKEEFETHKLTNFEITHRDVCNDGFEIINDETKESVDVDGDIVFLDLPSPQEAIPHLDKVIAKDRVVGICCFSPCFEQVVKTVEALKNNGWSDVELTEVAAKKWEARKDMVREVDDALSRLKDVKKRQQEGIQRFKDAKRQRTLKNSTQDKEGSANETENLEDESTEGPETTPLSTESSKVETENSDTKIPEQKGKSQKTVQNKIKDHGFNPFGKGFRVMEGDENYNWFNVSRTGPEIKTHTSYLTFALKIPQLDPK</sequence>
<comment type="caution">
    <text evidence="16">The sequence shown here is derived from an EMBL/GenBank/DDBJ whole genome shotgun (WGS) entry which is preliminary data.</text>
</comment>
<evidence type="ECO:0000256" key="12">
    <source>
        <dbReference type="ARBA" id="ARBA00067592"/>
    </source>
</evidence>
<reference evidence="16" key="1">
    <citation type="submission" date="2023-04" db="EMBL/GenBank/DDBJ databases">
        <title>Candida boidinii NBRC 10035.</title>
        <authorList>
            <person name="Ichikawa N."/>
            <person name="Sato H."/>
            <person name="Tonouchi N."/>
        </authorList>
    </citation>
    <scope>NUCLEOTIDE SEQUENCE</scope>
    <source>
        <strain evidence="16">NBRC 10035</strain>
    </source>
</reference>
<dbReference type="FunFam" id="3.10.330.20:FF:000002">
    <property type="entry name" value="tRNA (adenine(58)-N(1))-methyltransferase catalytic subunit TRMT61A"/>
    <property type="match status" value="1"/>
</dbReference>
<keyword evidence="5" id="KW-0808">Transferase</keyword>
<keyword evidence="8" id="KW-0539">Nucleus</keyword>
<keyword evidence="17" id="KW-1185">Reference proteome</keyword>
<evidence type="ECO:0000256" key="4">
    <source>
        <dbReference type="ARBA" id="ARBA00022603"/>
    </source>
</evidence>
<dbReference type="PROSITE" id="PS51620">
    <property type="entry name" value="SAM_TRM61"/>
    <property type="match status" value="1"/>
</dbReference>
<evidence type="ECO:0000256" key="7">
    <source>
        <dbReference type="ARBA" id="ARBA00022694"/>
    </source>
</evidence>
<dbReference type="EMBL" id="BSXN01000044">
    <property type="protein sequence ID" value="GME66813.1"/>
    <property type="molecule type" value="Genomic_DNA"/>
</dbReference>
<organism evidence="16 17">
    <name type="scientific">Candida boidinii</name>
    <name type="common">Yeast</name>
    <dbReference type="NCBI Taxonomy" id="5477"/>
    <lineage>
        <taxon>Eukaryota</taxon>
        <taxon>Fungi</taxon>
        <taxon>Dikarya</taxon>
        <taxon>Ascomycota</taxon>
        <taxon>Saccharomycotina</taxon>
        <taxon>Pichiomycetes</taxon>
        <taxon>Pichiales</taxon>
        <taxon>Pichiaceae</taxon>
        <taxon>Ogataea</taxon>
        <taxon>Ogataea/Candida clade</taxon>
    </lineage>
</organism>
<dbReference type="SUPFAM" id="SSF53335">
    <property type="entry name" value="S-adenosyl-L-methionine-dependent methyltransferases"/>
    <property type="match status" value="1"/>
</dbReference>
<feature type="domain" description="tRNA (adenine(58)-N(1))-methyltransferase catalytic subunit TRM61 C-terminal" evidence="15">
    <location>
        <begin position="64"/>
        <end position="392"/>
    </location>
</feature>
<feature type="compositionally biased region" description="Basic and acidic residues" evidence="14">
    <location>
        <begin position="272"/>
        <end position="283"/>
    </location>
</feature>
<keyword evidence="6" id="KW-0949">S-adenosyl-L-methionine</keyword>
<dbReference type="AlphaFoldDB" id="A0A9W6W797"/>
<dbReference type="GO" id="GO:0160107">
    <property type="term" value="F:tRNA (adenine(58)-N1)-methyltransferase activity"/>
    <property type="evidence" value="ECO:0007669"/>
    <property type="project" value="UniProtKB-EC"/>
</dbReference>
<gene>
    <name evidence="16" type="ORF">Cboi02_000025400</name>
</gene>
<comment type="subcellular location">
    <subcellularLocation>
        <location evidence="1">Nucleus</location>
    </subcellularLocation>
</comment>
<comment type="function">
    <text evidence="10">Catalytic subunit of tRNA (adenine-N(1)-)-methyltransferase, which catalyzes the formation of N(1)-methyladenine at position 58 (m1A58) in initiator methionyl-tRNA.</text>
</comment>
<evidence type="ECO:0000256" key="1">
    <source>
        <dbReference type="ARBA" id="ARBA00004123"/>
    </source>
</evidence>
<dbReference type="GO" id="GO:0005634">
    <property type="term" value="C:nucleus"/>
    <property type="evidence" value="ECO:0007669"/>
    <property type="project" value="UniProtKB-SubCell"/>
</dbReference>
<dbReference type="GO" id="GO:0031515">
    <property type="term" value="C:tRNA (m1A) methyltransferase complex"/>
    <property type="evidence" value="ECO:0007669"/>
    <property type="project" value="InterPro"/>
</dbReference>
<evidence type="ECO:0000313" key="16">
    <source>
        <dbReference type="EMBL" id="GME66813.1"/>
    </source>
</evidence>
<evidence type="ECO:0000256" key="2">
    <source>
        <dbReference type="ARBA" id="ARBA00012796"/>
    </source>
</evidence>
<evidence type="ECO:0000256" key="13">
    <source>
        <dbReference type="ARBA" id="ARBA00077998"/>
    </source>
</evidence>
<dbReference type="Gene3D" id="3.40.50.150">
    <property type="entry name" value="Vaccinia Virus protein VP39"/>
    <property type="match status" value="1"/>
</dbReference>
<dbReference type="PANTHER" id="PTHR12133">
    <property type="entry name" value="TRNA (ADENINE(58)-N(1))-METHYLTRANSFERASE"/>
    <property type="match status" value="1"/>
</dbReference>
<keyword evidence="7" id="KW-0819">tRNA processing</keyword>
<dbReference type="Pfam" id="PF08704">
    <property type="entry name" value="GCD14"/>
    <property type="match status" value="1"/>
</dbReference>
<evidence type="ECO:0000256" key="14">
    <source>
        <dbReference type="SAM" id="MobiDB-lite"/>
    </source>
</evidence>
<accession>A0A9W6W797</accession>
<dbReference type="InterPro" id="IPR029063">
    <property type="entry name" value="SAM-dependent_MTases_sf"/>
</dbReference>
<dbReference type="GO" id="GO:0030488">
    <property type="term" value="P:tRNA methylation"/>
    <property type="evidence" value="ECO:0007669"/>
    <property type="project" value="InterPro"/>
</dbReference>
<evidence type="ECO:0000256" key="10">
    <source>
        <dbReference type="ARBA" id="ARBA00054081"/>
    </source>
</evidence>
<protein>
    <recommendedName>
        <fullName evidence="3">tRNA (adenine(58)-N(1))-methyltransferase catalytic subunit TRM61</fullName>
        <ecNumber evidence="2">2.1.1.220</ecNumber>
    </recommendedName>
    <alternativeName>
        <fullName evidence="12">tRNA (adenine(58)-N(1))-methyltransferase catalytic subunit trm61</fullName>
    </alternativeName>
    <alternativeName>
        <fullName evidence="9 13">tRNA(m1A58)-methyltransferase subunit TRM61</fullName>
    </alternativeName>
</protein>
<dbReference type="Proteomes" id="UP001165120">
    <property type="component" value="Unassembled WGS sequence"/>
</dbReference>
<proteinExistence type="predicted"/>